<keyword evidence="8" id="KW-1133">Transmembrane helix</keyword>
<keyword evidence="5" id="KW-0997">Cell inner membrane</keyword>
<evidence type="ECO:0000256" key="9">
    <source>
        <dbReference type="ARBA" id="ARBA00023136"/>
    </source>
</evidence>
<keyword evidence="7" id="KW-0653">Protein transport</keyword>
<keyword evidence="9" id="KW-0472">Membrane</keyword>
<organism evidence="12 13">
    <name type="scientific">Silvimonas amylolytica</name>
    <dbReference type="NCBI Taxonomy" id="449663"/>
    <lineage>
        <taxon>Bacteria</taxon>
        <taxon>Pseudomonadati</taxon>
        <taxon>Pseudomonadota</taxon>
        <taxon>Betaproteobacteria</taxon>
        <taxon>Neisseriales</taxon>
        <taxon>Chitinibacteraceae</taxon>
        <taxon>Silvimonas</taxon>
    </lineage>
</organism>
<comment type="caution">
    <text evidence="12">The sequence shown here is derived from an EMBL/GenBank/DDBJ whole genome shotgun (WGS) entry which is preliminary data.</text>
</comment>
<feature type="region of interest" description="Disordered" evidence="10">
    <location>
        <begin position="1"/>
        <end position="120"/>
    </location>
</feature>
<reference evidence="13" key="1">
    <citation type="journal article" date="2019" name="Int. J. Syst. Evol. Microbiol.">
        <title>The Global Catalogue of Microorganisms (GCM) 10K type strain sequencing project: providing services to taxonomists for standard genome sequencing and annotation.</title>
        <authorList>
            <consortium name="The Broad Institute Genomics Platform"/>
            <consortium name="The Broad Institute Genome Sequencing Center for Infectious Disease"/>
            <person name="Wu L."/>
            <person name="Ma J."/>
        </authorList>
    </citation>
    <scope>NUCLEOTIDE SEQUENCE [LARGE SCALE GENOMIC DNA]</scope>
    <source>
        <strain evidence="13">CGMCC 1.8860</strain>
    </source>
</reference>
<feature type="compositionally biased region" description="Polar residues" evidence="10">
    <location>
        <begin position="90"/>
        <end position="100"/>
    </location>
</feature>
<evidence type="ECO:0000256" key="1">
    <source>
        <dbReference type="ARBA" id="ARBA00004383"/>
    </source>
</evidence>
<dbReference type="Proteomes" id="UP000621859">
    <property type="component" value="Unassembled WGS sequence"/>
</dbReference>
<gene>
    <name evidence="12" type="ORF">GCM10010971_35130</name>
</gene>
<sequence>MPQPVAAAQPRESMSESPVKNRQLADKPAVISTRSLVTPDRKTAPVHSSVAASVKASGPTTTPQTDKYVDVERAGSTGVSQSDIPPLAVGTTQTRASDTNEPIRIISAPKPPLPDAARRRGEAGTVVLRIRVNELGAADVTIEQSSGSPRLDASARNTVQQSWRFSPAVHDGRRAAAEIIQPVEFRLTD</sequence>
<dbReference type="RefSeq" id="WP_188697094.1">
    <property type="nucleotide sequence ID" value="NZ_BMLY01000007.1"/>
</dbReference>
<keyword evidence="3" id="KW-0813">Transport</keyword>
<accession>A0ABQ2PQ11</accession>
<name>A0ABQ2PQ11_9NEIS</name>
<dbReference type="EMBL" id="BMLY01000007">
    <property type="protein sequence ID" value="GGP27694.1"/>
    <property type="molecule type" value="Genomic_DNA"/>
</dbReference>
<comment type="similarity">
    <text evidence="2">Belongs to the TonB family.</text>
</comment>
<keyword evidence="6" id="KW-0812">Transmembrane</keyword>
<evidence type="ECO:0000313" key="12">
    <source>
        <dbReference type="EMBL" id="GGP27694.1"/>
    </source>
</evidence>
<dbReference type="PROSITE" id="PS52015">
    <property type="entry name" value="TONB_CTD"/>
    <property type="match status" value="1"/>
</dbReference>
<dbReference type="PANTHER" id="PTHR33446">
    <property type="entry name" value="PROTEIN TONB-RELATED"/>
    <property type="match status" value="1"/>
</dbReference>
<evidence type="ECO:0000259" key="11">
    <source>
        <dbReference type="PROSITE" id="PS52015"/>
    </source>
</evidence>
<feature type="domain" description="TonB C-terminal" evidence="11">
    <location>
        <begin position="98"/>
        <end position="189"/>
    </location>
</feature>
<comment type="subcellular location">
    <subcellularLocation>
        <location evidence="1">Cell inner membrane</location>
        <topology evidence="1">Single-pass membrane protein</topology>
        <orientation evidence="1">Periplasmic side</orientation>
    </subcellularLocation>
</comment>
<dbReference type="InterPro" id="IPR006260">
    <property type="entry name" value="TonB/TolA_C"/>
</dbReference>
<dbReference type="InterPro" id="IPR037682">
    <property type="entry name" value="TonB_C"/>
</dbReference>
<protein>
    <submittedName>
        <fullName evidence="12">TonB family protein</fullName>
    </submittedName>
</protein>
<evidence type="ECO:0000256" key="4">
    <source>
        <dbReference type="ARBA" id="ARBA00022475"/>
    </source>
</evidence>
<evidence type="ECO:0000256" key="3">
    <source>
        <dbReference type="ARBA" id="ARBA00022448"/>
    </source>
</evidence>
<dbReference type="SUPFAM" id="SSF74653">
    <property type="entry name" value="TolA/TonB C-terminal domain"/>
    <property type="match status" value="1"/>
</dbReference>
<proteinExistence type="inferred from homology"/>
<evidence type="ECO:0000256" key="10">
    <source>
        <dbReference type="SAM" id="MobiDB-lite"/>
    </source>
</evidence>
<dbReference type="Pfam" id="PF03544">
    <property type="entry name" value="TonB_C"/>
    <property type="match status" value="1"/>
</dbReference>
<evidence type="ECO:0000256" key="6">
    <source>
        <dbReference type="ARBA" id="ARBA00022692"/>
    </source>
</evidence>
<evidence type="ECO:0000256" key="7">
    <source>
        <dbReference type="ARBA" id="ARBA00022927"/>
    </source>
</evidence>
<dbReference type="PANTHER" id="PTHR33446:SF2">
    <property type="entry name" value="PROTEIN TONB"/>
    <property type="match status" value="1"/>
</dbReference>
<evidence type="ECO:0000313" key="13">
    <source>
        <dbReference type="Proteomes" id="UP000621859"/>
    </source>
</evidence>
<evidence type="ECO:0000256" key="8">
    <source>
        <dbReference type="ARBA" id="ARBA00022989"/>
    </source>
</evidence>
<evidence type="ECO:0000256" key="5">
    <source>
        <dbReference type="ARBA" id="ARBA00022519"/>
    </source>
</evidence>
<keyword evidence="13" id="KW-1185">Reference proteome</keyword>
<keyword evidence="4" id="KW-1003">Cell membrane</keyword>
<dbReference type="Gene3D" id="3.30.1150.10">
    <property type="match status" value="1"/>
</dbReference>
<evidence type="ECO:0000256" key="2">
    <source>
        <dbReference type="ARBA" id="ARBA00006555"/>
    </source>
</evidence>
<dbReference type="InterPro" id="IPR051045">
    <property type="entry name" value="TonB-dependent_transducer"/>
</dbReference>
<dbReference type="NCBIfam" id="TIGR01352">
    <property type="entry name" value="tonB_Cterm"/>
    <property type="match status" value="1"/>
</dbReference>
<feature type="compositionally biased region" description="Low complexity" evidence="10">
    <location>
        <begin position="45"/>
        <end position="57"/>
    </location>
</feature>